<proteinExistence type="predicted"/>
<protein>
    <submittedName>
        <fullName evidence="1">tRNA (Guanine(26)-N(2))-dimethyltransferase, mitochondrial</fullName>
    </submittedName>
</protein>
<reference evidence="1" key="1">
    <citation type="submission" date="2022-06" db="EMBL/GenBank/DDBJ databases">
        <authorList>
            <person name="Legras J.-L."/>
            <person name="Devillers H."/>
            <person name="Grondin C."/>
        </authorList>
    </citation>
    <scope>NUCLEOTIDE SEQUENCE</scope>
    <source>
        <strain evidence="1">CLIB 1444</strain>
    </source>
</reference>
<sequence length="534" mass="60134">MLSPTLTPAPHQPSTSPHLMLKTMAEKIIKEGKAEILAGDKVFYNHIQQFNRDLSVMVIRSWHELYHDHFKSRKRNHEQTEPANAPYINILEALSATGLRSIRYARELDHVNKIVANDLLADAVKLINENIQYNNLSDKLVANHGDAIKYMGSTNTKFHVVDLDPYGTAMPFIDSAIQCIKDEGILLVTCTDAGVLAGSGYPEKCFSLYGGNNFGGSMMGSESNHEVGIRLILNSIAQIASKYKKSIEPLLSLSIDYYFRLIIKVRTSAIEVKELASTTMMTYHCAGCGDKINQYLGRKSAEKGKGKYQYPRVVLPASECQYCESAFHLAGPMYGGIIHNKNFIEKVLEINAKSDPEVYQTTERIKGMLTLALNELETPSYFNLNQLSSFFKAPPISIHQFCNAIGSLGYKVSLTHAKKNCVKTNAPWEVILQVNKQWLKKCNLQLIEDFDNGKVNKTDKVIEKINKLRENPEMSSNLTEGMIGYKILKNLKGELTVDFDTENEESMKIKKLRGLKMVRFQENPKNWGPKARPK</sequence>
<dbReference type="Proteomes" id="UP001152531">
    <property type="component" value="Unassembled WGS sequence"/>
</dbReference>
<evidence type="ECO:0000313" key="1">
    <source>
        <dbReference type="EMBL" id="CAH6722937.1"/>
    </source>
</evidence>
<dbReference type="EMBL" id="CALSDN010000012">
    <property type="protein sequence ID" value="CAH6722937.1"/>
    <property type="molecule type" value="Genomic_DNA"/>
</dbReference>
<organism evidence="1 2">
    <name type="scientific">[Candida] jaroonii</name>
    <dbReference type="NCBI Taxonomy" id="467808"/>
    <lineage>
        <taxon>Eukaryota</taxon>
        <taxon>Fungi</taxon>
        <taxon>Dikarya</taxon>
        <taxon>Ascomycota</taxon>
        <taxon>Saccharomycotina</taxon>
        <taxon>Pichiomycetes</taxon>
        <taxon>Debaryomycetaceae</taxon>
        <taxon>Yamadazyma</taxon>
    </lineage>
</organism>
<name>A0ACA9YDD5_9ASCO</name>
<comment type="caution">
    <text evidence="1">The sequence shown here is derived from an EMBL/GenBank/DDBJ whole genome shotgun (WGS) entry which is preliminary data.</text>
</comment>
<gene>
    <name evidence="1" type="ORF">CLIB1444_12S00606</name>
</gene>
<keyword evidence="2" id="KW-1185">Reference proteome</keyword>
<accession>A0ACA9YDD5</accession>
<evidence type="ECO:0000313" key="2">
    <source>
        <dbReference type="Proteomes" id="UP001152531"/>
    </source>
</evidence>